<feature type="DNA-binding region" description="H-T-H motif" evidence="5">
    <location>
        <begin position="59"/>
        <end position="78"/>
    </location>
</feature>
<dbReference type="PANTHER" id="PTHR30055:SF234">
    <property type="entry name" value="HTH-TYPE TRANSCRIPTIONAL REGULATOR BETI"/>
    <property type="match status" value="1"/>
</dbReference>
<dbReference type="InterPro" id="IPR050109">
    <property type="entry name" value="HTH-type_TetR-like_transc_reg"/>
</dbReference>
<proteinExistence type="predicted"/>
<sequence>MFVLYQCERPALCLSRTSVRFAEGVEMPKVTEAYRTARRDEIIDAALRCFAVKGYQRTSMADIIDESGLSAGAIYGHFAGKKELFAAVASRVLDTRRGELDARSGAADQPLSPGQVMATLLDGMRREPFAGIILQLWAEAAVDPDILDLVQGIFGRLRETVHASLAAWAAAEPGRVDGDPEAWAARLTPVVMGVGPGFMVQRAIIAGFDEEAYLAALPEALPH</sequence>
<reference evidence="7 8" key="1">
    <citation type="submission" date="2019-01" db="EMBL/GenBank/DDBJ databases">
        <title>Agromyces.</title>
        <authorList>
            <person name="Li J."/>
        </authorList>
    </citation>
    <scope>NUCLEOTIDE SEQUENCE [LARGE SCALE GENOMIC DNA]</scope>
    <source>
        <strain evidence="7 8">DSM 15934</strain>
    </source>
</reference>
<keyword evidence="1" id="KW-0678">Repressor</keyword>
<dbReference type="GO" id="GO:0000976">
    <property type="term" value="F:transcription cis-regulatory region binding"/>
    <property type="evidence" value="ECO:0007669"/>
    <property type="project" value="TreeGrafter"/>
</dbReference>
<dbReference type="Pfam" id="PF00440">
    <property type="entry name" value="TetR_N"/>
    <property type="match status" value="1"/>
</dbReference>
<dbReference type="SUPFAM" id="SSF48498">
    <property type="entry name" value="Tetracyclin repressor-like, C-terminal domain"/>
    <property type="match status" value="1"/>
</dbReference>
<feature type="domain" description="HTH tetR-type" evidence="6">
    <location>
        <begin position="36"/>
        <end position="96"/>
    </location>
</feature>
<keyword evidence="4" id="KW-0804">Transcription</keyword>
<evidence type="ECO:0000256" key="1">
    <source>
        <dbReference type="ARBA" id="ARBA00022491"/>
    </source>
</evidence>
<keyword evidence="2" id="KW-0805">Transcription regulation</keyword>
<dbReference type="GO" id="GO:0003700">
    <property type="term" value="F:DNA-binding transcription factor activity"/>
    <property type="evidence" value="ECO:0007669"/>
    <property type="project" value="TreeGrafter"/>
</dbReference>
<dbReference type="Pfam" id="PF13977">
    <property type="entry name" value="TetR_C_6"/>
    <property type="match status" value="1"/>
</dbReference>
<keyword evidence="8" id="KW-1185">Reference proteome</keyword>
<dbReference type="PANTHER" id="PTHR30055">
    <property type="entry name" value="HTH-TYPE TRANSCRIPTIONAL REGULATOR RUTR"/>
    <property type="match status" value="1"/>
</dbReference>
<evidence type="ECO:0000256" key="2">
    <source>
        <dbReference type="ARBA" id="ARBA00023015"/>
    </source>
</evidence>
<accession>A0A4Q2KXL3</accession>
<organism evidence="7 8">
    <name type="scientific">Agromyces albus</name>
    <dbReference type="NCBI Taxonomy" id="205332"/>
    <lineage>
        <taxon>Bacteria</taxon>
        <taxon>Bacillati</taxon>
        <taxon>Actinomycetota</taxon>
        <taxon>Actinomycetes</taxon>
        <taxon>Micrococcales</taxon>
        <taxon>Microbacteriaceae</taxon>
        <taxon>Agromyces</taxon>
    </lineage>
</organism>
<dbReference type="InterPro" id="IPR023772">
    <property type="entry name" value="DNA-bd_HTH_TetR-type_CS"/>
</dbReference>
<dbReference type="InterPro" id="IPR036271">
    <property type="entry name" value="Tet_transcr_reg_TetR-rel_C_sf"/>
</dbReference>
<keyword evidence="3 5" id="KW-0238">DNA-binding</keyword>
<dbReference type="PROSITE" id="PS50977">
    <property type="entry name" value="HTH_TETR_2"/>
    <property type="match status" value="1"/>
</dbReference>
<comment type="caution">
    <text evidence="7">The sequence shown here is derived from an EMBL/GenBank/DDBJ whole genome shotgun (WGS) entry which is preliminary data.</text>
</comment>
<protein>
    <submittedName>
        <fullName evidence="7">TetR/AcrR family transcriptional regulator</fullName>
    </submittedName>
</protein>
<dbReference type="Gene3D" id="1.10.357.10">
    <property type="entry name" value="Tetracycline Repressor, domain 2"/>
    <property type="match status" value="1"/>
</dbReference>
<dbReference type="OrthoDB" id="5242390at2"/>
<dbReference type="PROSITE" id="PS01081">
    <property type="entry name" value="HTH_TETR_1"/>
    <property type="match status" value="1"/>
</dbReference>
<evidence type="ECO:0000256" key="3">
    <source>
        <dbReference type="ARBA" id="ARBA00023125"/>
    </source>
</evidence>
<dbReference type="PRINTS" id="PR00455">
    <property type="entry name" value="HTHTETR"/>
</dbReference>
<dbReference type="InterPro" id="IPR039538">
    <property type="entry name" value="BetI_C"/>
</dbReference>
<evidence type="ECO:0000259" key="6">
    <source>
        <dbReference type="PROSITE" id="PS50977"/>
    </source>
</evidence>
<evidence type="ECO:0000313" key="8">
    <source>
        <dbReference type="Proteomes" id="UP000293865"/>
    </source>
</evidence>
<dbReference type="SUPFAM" id="SSF46689">
    <property type="entry name" value="Homeodomain-like"/>
    <property type="match status" value="1"/>
</dbReference>
<dbReference type="InterPro" id="IPR009057">
    <property type="entry name" value="Homeodomain-like_sf"/>
</dbReference>
<evidence type="ECO:0000256" key="4">
    <source>
        <dbReference type="ARBA" id="ARBA00023163"/>
    </source>
</evidence>
<dbReference type="AlphaFoldDB" id="A0A4Q2KXL3"/>
<dbReference type="EMBL" id="SDPN01000019">
    <property type="protein sequence ID" value="RXZ69697.1"/>
    <property type="molecule type" value="Genomic_DNA"/>
</dbReference>
<evidence type="ECO:0000313" key="7">
    <source>
        <dbReference type="EMBL" id="RXZ69697.1"/>
    </source>
</evidence>
<dbReference type="InterPro" id="IPR001647">
    <property type="entry name" value="HTH_TetR"/>
</dbReference>
<dbReference type="Proteomes" id="UP000293865">
    <property type="component" value="Unassembled WGS sequence"/>
</dbReference>
<name>A0A4Q2KXL3_9MICO</name>
<evidence type="ECO:0000256" key="5">
    <source>
        <dbReference type="PROSITE-ProRule" id="PRU00335"/>
    </source>
</evidence>
<gene>
    <name evidence="7" type="ORF">ESP51_11300</name>
</gene>